<dbReference type="AlphaFoldDB" id="A0A842HGG3"/>
<evidence type="ECO:0000256" key="3">
    <source>
        <dbReference type="ARBA" id="ARBA00023274"/>
    </source>
</evidence>
<dbReference type="InterPro" id="IPR036164">
    <property type="entry name" value="bL21-like_sf"/>
</dbReference>
<accession>A0A842HGG3</accession>
<proteinExistence type="inferred from homology"/>
<evidence type="ECO:0000256" key="4">
    <source>
        <dbReference type="HAMAP-Rule" id="MF_01363"/>
    </source>
</evidence>
<dbReference type="SUPFAM" id="SSF141091">
    <property type="entry name" value="L21p-like"/>
    <property type="match status" value="1"/>
</dbReference>
<dbReference type="PANTHER" id="PTHR21349">
    <property type="entry name" value="50S RIBOSOMAL PROTEIN L21"/>
    <property type="match status" value="1"/>
</dbReference>
<dbReference type="GO" id="GO:0019843">
    <property type="term" value="F:rRNA binding"/>
    <property type="evidence" value="ECO:0007669"/>
    <property type="project" value="UniProtKB-UniRule"/>
</dbReference>
<dbReference type="RefSeq" id="WP_185676330.1">
    <property type="nucleotide sequence ID" value="NZ_JACHVB010000035.1"/>
</dbReference>
<evidence type="ECO:0000256" key="5">
    <source>
        <dbReference type="RuleBase" id="RU000562"/>
    </source>
</evidence>
<gene>
    <name evidence="4 6" type="primary">rplU</name>
    <name evidence="6" type="ORF">H5P28_14015</name>
</gene>
<evidence type="ECO:0000256" key="2">
    <source>
        <dbReference type="ARBA" id="ARBA00022980"/>
    </source>
</evidence>
<dbReference type="InterPro" id="IPR001787">
    <property type="entry name" value="Ribosomal_bL21"/>
</dbReference>
<comment type="similarity">
    <text evidence="1 4 5">Belongs to the bacterial ribosomal protein bL21 family.</text>
</comment>
<protein>
    <recommendedName>
        <fullName evidence="4">Large ribosomal subunit protein bL21</fullName>
    </recommendedName>
</protein>
<name>A0A842HGG3_9BACT</name>
<reference evidence="6 7" key="1">
    <citation type="submission" date="2020-07" db="EMBL/GenBank/DDBJ databases">
        <authorList>
            <person name="Feng X."/>
        </authorList>
    </citation>
    <scope>NUCLEOTIDE SEQUENCE [LARGE SCALE GENOMIC DNA]</scope>
    <source>
        <strain evidence="6 7">JCM31066</strain>
    </source>
</reference>
<comment type="subunit">
    <text evidence="4">Part of the 50S ribosomal subunit. Contacts protein L20.</text>
</comment>
<dbReference type="Pfam" id="PF00829">
    <property type="entry name" value="Ribosomal_L21p"/>
    <property type="match status" value="1"/>
</dbReference>
<dbReference type="InterPro" id="IPR028909">
    <property type="entry name" value="bL21-like"/>
</dbReference>
<dbReference type="GO" id="GO:0005840">
    <property type="term" value="C:ribosome"/>
    <property type="evidence" value="ECO:0007669"/>
    <property type="project" value="UniProtKB-KW"/>
</dbReference>
<dbReference type="Proteomes" id="UP000546464">
    <property type="component" value="Unassembled WGS sequence"/>
</dbReference>
<comment type="caution">
    <text evidence="6">The sequence shown here is derived from an EMBL/GenBank/DDBJ whole genome shotgun (WGS) entry which is preliminary data.</text>
</comment>
<dbReference type="GO" id="GO:0005737">
    <property type="term" value="C:cytoplasm"/>
    <property type="evidence" value="ECO:0007669"/>
    <property type="project" value="UniProtKB-ARBA"/>
</dbReference>
<keyword evidence="7" id="KW-1185">Reference proteome</keyword>
<evidence type="ECO:0000313" key="6">
    <source>
        <dbReference type="EMBL" id="MBC2595379.1"/>
    </source>
</evidence>
<keyword evidence="3 4" id="KW-0687">Ribonucleoprotein</keyword>
<dbReference type="HAMAP" id="MF_01363">
    <property type="entry name" value="Ribosomal_bL21"/>
    <property type="match status" value="1"/>
</dbReference>
<dbReference type="GO" id="GO:0006412">
    <property type="term" value="P:translation"/>
    <property type="evidence" value="ECO:0007669"/>
    <property type="project" value="UniProtKB-UniRule"/>
</dbReference>
<keyword evidence="2 4" id="KW-0689">Ribosomal protein</keyword>
<dbReference type="EMBL" id="JACHVB010000035">
    <property type="protein sequence ID" value="MBC2595379.1"/>
    <property type="molecule type" value="Genomic_DNA"/>
</dbReference>
<dbReference type="PANTHER" id="PTHR21349:SF0">
    <property type="entry name" value="LARGE RIBOSOMAL SUBUNIT PROTEIN BL21M"/>
    <property type="match status" value="1"/>
</dbReference>
<keyword evidence="4 5" id="KW-0699">rRNA-binding</keyword>
<organism evidence="6 7">
    <name type="scientific">Ruficoccus amylovorans</name>
    <dbReference type="NCBI Taxonomy" id="1804625"/>
    <lineage>
        <taxon>Bacteria</taxon>
        <taxon>Pseudomonadati</taxon>
        <taxon>Verrucomicrobiota</taxon>
        <taxon>Opitutia</taxon>
        <taxon>Puniceicoccales</taxon>
        <taxon>Cerasicoccaceae</taxon>
        <taxon>Ruficoccus</taxon>
    </lineage>
</organism>
<dbReference type="NCBIfam" id="TIGR00061">
    <property type="entry name" value="L21"/>
    <property type="match status" value="1"/>
</dbReference>
<comment type="function">
    <text evidence="4 5">This protein binds to 23S rRNA in the presence of protein L20.</text>
</comment>
<evidence type="ECO:0000313" key="7">
    <source>
        <dbReference type="Proteomes" id="UP000546464"/>
    </source>
</evidence>
<sequence length="104" mass="11536">MKAIIKTQGRQFTVSEGDILIVNRYPDTNSGDTVTIDSVLALGEGKDASIGTPTVEGASVTAKVLENKRGEKVRIFKKKRRHGYERRRGHRQELSVIKIESIKG</sequence>
<evidence type="ECO:0000256" key="1">
    <source>
        <dbReference type="ARBA" id="ARBA00008563"/>
    </source>
</evidence>
<keyword evidence="4 5" id="KW-0694">RNA-binding</keyword>
<dbReference type="GO" id="GO:0003735">
    <property type="term" value="F:structural constituent of ribosome"/>
    <property type="evidence" value="ECO:0007669"/>
    <property type="project" value="InterPro"/>
</dbReference>
<dbReference type="GO" id="GO:1990904">
    <property type="term" value="C:ribonucleoprotein complex"/>
    <property type="evidence" value="ECO:0007669"/>
    <property type="project" value="UniProtKB-KW"/>
</dbReference>